<dbReference type="Pfam" id="PF00664">
    <property type="entry name" value="ABC_membrane"/>
    <property type="match status" value="1"/>
</dbReference>
<evidence type="ECO:0000256" key="4">
    <source>
        <dbReference type="ARBA" id="ARBA00022692"/>
    </source>
</evidence>
<feature type="domain" description="ABC transporter" evidence="12">
    <location>
        <begin position="347"/>
        <end position="582"/>
    </location>
</feature>
<dbReference type="SMART" id="SM00382">
    <property type="entry name" value="AAA"/>
    <property type="match status" value="1"/>
</dbReference>
<proteinExistence type="predicted"/>
<dbReference type="PANTHER" id="PTHR43394:SF1">
    <property type="entry name" value="ATP-BINDING CASSETTE SUB-FAMILY B MEMBER 10, MITOCHONDRIAL"/>
    <property type="match status" value="1"/>
</dbReference>
<evidence type="ECO:0000313" key="15">
    <source>
        <dbReference type="Proteomes" id="UP000249396"/>
    </source>
</evidence>
<feature type="transmembrane region" description="Helical" evidence="11">
    <location>
        <begin position="27"/>
        <end position="48"/>
    </location>
</feature>
<dbReference type="GO" id="GO:0034040">
    <property type="term" value="F:ATPase-coupled lipid transmembrane transporter activity"/>
    <property type="evidence" value="ECO:0007669"/>
    <property type="project" value="InterPro"/>
</dbReference>
<keyword evidence="3" id="KW-1003">Cell membrane</keyword>
<evidence type="ECO:0000256" key="8">
    <source>
        <dbReference type="ARBA" id="ARBA00022989"/>
    </source>
</evidence>
<keyword evidence="7" id="KW-1278">Translocase</keyword>
<evidence type="ECO:0000259" key="13">
    <source>
        <dbReference type="PROSITE" id="PS50929"/>
    </source>
</evidence>
<dbReference type="GO" id="GO:0016887">
    <property type="term" value="F:ATP hydrolysis activity"/>
    <property type="evidence" value="ECO:0007669"/>
    <property type="project" value="InterPro"/>
</dbReference>
<dbReference type="PROSITE" id="PS00211">
    <property type="entry name" value="ABC_TRANSPORTER_1"/>
    <property type="match status" value="1"/>
</dbReference>
<keyword evidence="9" id="KW-0445">Lipid transport</keyword>
<dbReference type="GO" id="GO:0015421">
    <property type="term" value="F:ABC-type oligopeptide transporter activity"/>
    <property type="evidence" value="ECO:0007669"/>
    <property type="project" value="TreeGrafter"/>
</dbReference>
<gene>
    <name evidence="14" type="primary">msbA</name>
    <name evidence="14" type="ORF">DM484_30590</name>
</gene>
<dbReference type="InterPro" id="IPR003439">
    <property type="entry name" value="ABC_transporter-like_ATP-bd"/>
</dbReference>
<dbReference type="AlphaFoldDB" id="A0A2W4Q8U7"/>
<dbReference type="InterPro" id="IPR027417">
    <property type="entry name" value="P-loop_NTPase"/>
</dbReference>
<dbReference type="InterPro" id="IPR003593">
    <property type="entry name" value="AAA+_ATPase"/>
</dbReference>
<dbReference type="InterPro" id="IPR017871">
    <property type="entry name" value="ABC_transporter-like_CS"/>
</dbReference>
<organism evidence="14 15">
    <name type="scientific">Candidatus Methylumidiphilus alinenensis</name>
    <dbReference type="NCBI Taxonomy" id="2202197"/>
    <lineage>
        <taxon>Bacteria</taxon>
        <taxon>Pseudomonadati</taxon>
        <taxon>Pseudomonadota</taxon>
        <taxon>Gammaproteobacteria</taxon>
        <taxon>Methylococcales</taxon>
        <taxon>Candidatus Methylumidiphilus</taxon>
    </lineage>
</organism>
<keyword evidence="6 14" id="KW-0067">ATP-binding</keyword>
<dbReference type="EMBL" id="QJPH01000591">
    <property type="protein sequence ID" value="PZN68945.1"/>
    <property type="molecule type" value="Genomic_DNA"/>
</dbReference>
<name>A0A2W4Q8U7_9GAMM</name>
<evidence type="ECO:0000256" key="9">
    <source>
        <dbReference type="ARBA" id="ARBA00023055"/>
    </source>
</evidence>
<keyword evidence="4 11" id="KW-0812">Transmembrane</keyword>
<evidence type="ECO:0000313" key="14">
    <source>
        <dbReference type="EMBL" id="PZN68945.1"/>
    </source>
</evidence>
<feature type="domain" description="ABC transmembrane type-1" evidence="13">
    <location>
        <begin position="32"/>
        <end position="313"/>
    </location>
</feature>
<feature type="transmembrane region" description="Helical" evidence="11">
    <location>
        <begin position="247"/>
        <end position="272"/>
    </location>
</feature>
<evidence type="ECO:0000256" key="7">
    <source>
        <dbReference type="ARBA" id="ARBA00022967"/>
    </source>
</evidence>
<dbReference type="InterPro" id="IPR011917">
    <property type="entry name" value="ABC_transpr_lipidA"/>
</dbReference>
<comment type="caution">
    <text evidence="14">The sequence shown here is derived from an EMBL/GenBank/DDBJ whole genome shotgun (WGS) entry which is preliminary data.</text>
</comment>
<dbReference type="InterPro" id="IPR039421">
    <property type="entry name" value="Type_1_exporter"/>
</dbReference>
<sequence length="590" mass="65742">MKKSNQKNKKSSLAIYRRLIGYGLPHWKMFTVSVVSMSIYAMLGPAFAKLIQPLIDGSFIEHDPSFLRQAPWILLGLSLIRGITGFLGDYCSGWVGRRIIADMRRQLFDQFLNLPCGYYDRASSGELLSKLLYNTEQVAQAMTEGAVNIIKDGLSMIGLTALMLYENIQLSMIFLIVAPILAVSVRKITQRFRKISSRIQDSMGSVGHVTQEVIEAQRIVKVFNGKAYESVKFAKENEHNQKQQMKLIFTNAMSGSVIQLIYVSGFAAILYAVSVDSVRQSITPGSLIAFIAAMAMMQSPIKRFTQAIGIVQKGVAASESIFEMVDMEREKDVGSLELDKVEGRIEYRHVSLGYQERQEKALDDICLTVPFGKTIALVGQSGSGKSSLIRLLPRLYDATEGQILIDGHNIRDFKLDNLRKHIAYVGQEVTLFNDTVANNIAYGSNRDKISLEDIRDAAKAAHAFDFIEELPQGFDTQVGQQGIVLSGGQRQRIAIARALLKNAPILILDEATSALDAESERYVQDALEVLMRNRTTLIVAHRLSTIQNADEIYVLRAGNILESGTHEELMARDSFYAELNRMQFSQTVDG</sequence>
<dbReference type="Gene3D" id="3.40.50.300">
    <property type="entry name" value="P-loop containing nucleotide triphosphate hydrolases"/>
    <property type="match status" value="1"/>
</dbReference>
<keyword evidence="8 11" id="KW-1133">Transmembrane helix</keyword>
<dbReference type="SUPFAM" id="SSF90123">
    <property type="entry name" value="ABC transporter transmembrane region"/>
    <property type="match status" value="1"/>
</dbReference>
<feature type="transmembrane region" description="Helical" evidence="11">
    <location>
        <begin position="168"/>
        <end position="185"/>
    </location>
</feature>
<evidence type="ECO:0000256" key="5">
    <source>
        <dbReference type="ARBA" id="ARBA00022741"/>
    </source>
</evidence>
<evidence type="ECO:0000256" key="1">
    <source>
        <dbReference type="ARBA" id="ARBA00004651"/>
    </source>
</evidence>
<dbReference type="NCBIfam" id="TIGR02203">
    <property type="entry name" value="MsbA_lipidA"/>
    <property type="match status" value="1"/>
</dbReference>
<keyword evidence="5" id="KW-0547">Nucleotide-binding</keyword>
<dbReference type="SUPFAM" id="SSF52540">
    <property type="entry name" value="P-loop containing nucleoside triphosphate hydrolases"/>
    <property type="match status" value="1"/>
</dbReference>
<dbReference type="PANTHER" id="PTHR43394">
    <property type="entry name" value="ATP-DEPENDENT PERMEASE MDL1, MITOCHONDRIAL"/>
    <property type="match status" value="1"/>
</dbReference>
<dbReference type="FunFam" id="3.40.50.300:FF:000140">
    <property type="entry name" value="Lipid A export ATP-binding/permease protein MsbA"/>
    <property type="match status" value="1"/>
</dbReference>
<dbReference type="Pfam" id="PF00005">
    <property type="entry name" value="ABC_tran"/>
    <property type="match status" value="1"/>
</dbReference>
<evidence type="ECO:0000256" key="3">
    <source>
        <dbReference type="ARBA" id="ARBA00022475"/>
    </source>
</evidence>
<dbReference type="GO" id="GO:0005524">
    <property type="term" value="F:ATP binding"/>
    <property type="evidence" value="ECO:0007669"/>
    <property type="project" value="UniProtKB-KW"/>
</dbReference>
<dbReference type="InterPro" id="IPR036640">
    <property type="entry name" value="ABC1_TM_sf"/>
</dbReference>
<evidence type="ECO:0000256" key="2">
    <source>
        <dbReference type="ARBA" id="ARBA00022448"/>
    </source>
</evidence>
<protein>
    <submittedName>
        <fullName evidence="14">Lipid A export permease/ATP-binding protein MsbA</fullName>
    </submittedName>
</protein>
<evidence type="ECO:0000256" key="10">
    <source>
        <dbReference type="ARBA" id="ARBA00023136"/>
    </source>
</evidence>
<evidence type="ECO:0000259" key="12">
    <source>
        <dbReference type="PROSITE" id="PS50893"/>
    </source>
</evidence>
<dbReference type="CDD" id="cd18552">
    <property type="entry name" value="ABC_6TM_MsbA_like"/>
    <property type="match status" value="1"/>
</dbReference>
<reference evidence="14 15" key="1">
    <citation type="journal article" date="2018" name="Aquat. Microb. Ecol.">
        <title>Gammaproteobacterial methanotrophs dominate.</title>
        <authorList>
            <person name="Rissanen A.J."/>
            <person name="Saarenheimo J."/>
            <person name="Tiirola M."/>
            <person name="Peura S."/>
            <person name="Aalto S.L."/>
            <person name="Karvinen A."/>
            <person name="Nykanen H."/>
        </authorList>
    </citation>
    <scope>NUCLEOTIDE SEQUENCE [LARGE SCALE GENOMIC DNA]</scope>
    <source>
        <strain evidence="14">AMbin10</strain>
    </source>
</reference>
<dbReference type="PROSITE" id="PS50929">
    <property type="entry name" value="ABC_TM1F"/>
    <property type="match status" value="1"/>
</dbReference>
<keyword evidence="10 11" id="KW-0472">Membrane</keyword>
<accession>A0A2W4Q8U7</accession>
<comment type="subcellular location">
    <subcellularLocation>
        <location evidence="1">Cell membrane</location>
        <topology evidence="1">Multi-pass membrane protein</topology>
    </subcellularLocation>
</comment>
<dbReference type="PROSITE" id="PS50893">
    <property type="entry name" value="ABC_TRANSPORTER_2"/>
    <property type="match status" value="1"/>
</dbReference>
<evidence type="ECO:0000256" key="11">
    <source>
        <dbReference type="SAM" id="Phobius"/>
    </source>
</evidence>
<evidence type="ECO:0000256" key="6">
    <source>
        <dbReference type="ARBA" id="ARBA00022840"/>
    </source>
</evidence>
<dbReference type="Proteomes" id="UP000249396">
    <property type="component" value="Unassembled WGS sequence"/>
</dbReference>
<keyword evidence="2" id="KW-0813">Transport</keyword>
<dbReference type="GO" id="GO:0005886">
    <property type="term" value="C:plasma membrane"/>
    <property type="evidence" value="ECO:0007669"/>
    <property type="project" value="UniProtKB-SubCell"/>
</dbReference>
<dbReference type="InterPro" id="IPR011527">
    <property type="entry name" value="ABC1_TM_dom"/>
</dbReference>
<dbReference type="Gene3D" id="1.20.1560.10">
    <property type="entry name" value="ABC transporter type 1, transmembrane domain"/>
    <property type="match status" value="1"/>
</dbReference>